<evidence type="ECO:0000256" key="1">
    <source>
        <dbReference type="SAM" id="Coils"/>
    </source>
</evidence>
<accession>A0A0K0EBN7</accession>
<name>A0A0K0EBN7_STRER</name>
<protein>
    <submittedName>
        <fullName evidence="4">Coiled-coil domain-containing protein 51</fullName>
    </submittedName>
</protein>
<feature type="region of interest" description="Disordered" evidence="2">
    <location>
        <begin position="279"/>
        <end position="303"/>
    </location>
</feature>
<organism evidence="4">
    <name type="scientific">Strongyloides stercoralis</name>
    <name type="common">Threadworm</name>
    <dbReference type="NCBI Taxonomy" id="6248"/>
    <lineage>
        <taxon>Eukaryota</taxon>
        <taxon>Metazoa</taxon>
        <taxon>Ecdysozoa</taxon>
        <taxon>Nematoda</taxon>
        <taxon>Chromadorea</taxon>
        <taxon>Rhabditida</taxon>
        <taxon>Tylenchina</taxon>
        <taxon>Panagrolaimomorpha</taxon>
        <taxon>Strongyloidoidea</taxon>
        <taxon>Strongyloididae</taxon>
        <taxon>Strongyloides</taxon>
    </lineage>
</organism>
<dbReference type="PANTHER" id="PTHR28624:SF1">
    <property type="entry name" value="MITOCHONDRIAL POTASSIUM CHANNEL"/>
    <property type="match status" value="1"/>
</dbReference>
<keyword evidence="3" id="KW-0472">Membrane</keyword>
<keyword evidence="1" id="KW-0175">Coiled coil</keyword>
<evidence type="ECO:0000256" key="2">
    <source>
        <dbReference type="SAM" id="MobiDB-lite"/>
    </source>
</evidence>
<reference evidence="4" key="1">
    <citation type="submission" date="2015-08" db="UniProtKB">
        <authorList>
            <consortium name="WormBaseParasite"/>
        </authorList>
    </citation>
    <scope>IDENTIFICATION</scope>
</reference>
<keyword evidence="3" id="KW-1133">Transmembrane helix</keyword>
<keyword evidence="3" id="KW-0812">Transmembrane</keyword>
<feature type="compositionally biased region" description="Basic and acidic residues" evidence="2">
    <location>
        <begin position="293"/>
        <end position="303"/>
    </location>
</feature>
<dbReference type="PANTHER" id="PTHR28624">
    <property type="entry name" value="COILED-COIL DOMAIN-CONTAINING PROTEIN 51"/>
    <property type="match status" value="1"/>
</dbReference>
<feature type="compositionally biased region" description="Polar residues" evidence="2">
    <location>
        <begin position="279"/>
        <end position="289"/>
    </location>
</feature>
<proteinExistence type="predicted"/>
<feature type="coiled-coil region" evidence="1">
    <location>
        <begin position="56"/>
        <end position="97"/>
    </location>
</feature>
<dbReference type="InterPro" id="IPR037660">
    <property type="entry name" value="CCDC51"/>
</dbReference>
<feature type="transmembrane region" description="Helical" evidence="3">
    <location>
        <begin position="163"/>
        <end position="182"/>
    </location>
</feature>
<dbReference type="AlphaFoldDB" id="A0A0K0EBN7"/>
<dbReference type="WBParaSite" id="SSTP_0000690800.1">
    <property type="protein sequence ID" value="SSTP_0000690800.1"/>
    <property type="gene ID" value="SSTP_0000690800"/>
</dbReference>
<evidence type="ECO:0000313" key="4">
    <source>
        <dbReference type="WBParaSite" id="SSTP_0000690800.1"/>
    </source>
</evidence>
<sequence>MNKGFMKLYLTSKYLVDCRHFSSSQVLMKHKYLDKAQSQIELLYSKYEDVMGMTKVKKIQDDVIEIEKSLNSAQMRRRGLQQELDDLRLELKKVAMEMERTPRSDDAYLKLVTQEHALFKKEIPLQKEFNVAEEYERTVFGELSRRIRHAHEKERERIEKTRFISLLTTVTVAGIGIFSSVLNNYLKDKRYKEVYGDVKELLFIVKSIFKENGELQINYDLGNNKIGTFEEKLEQFSKTNNVLIEKIDFIKGEVLNYKGILLDLAKNYTDKISTKSTMQNVSTNSTKETVNQEEGKNSSEKSEEFSKETVARLTFGLIVLFVLGVIYFKS</sequence>
<evidence type="ECO:0000256" key="3">
    <source>
        <dbReference type="SAM" id="Phobius"/>
    </source>
</evidence>
<dbReference type="STRING" id="6248.A0A0K0EBN7"/>
<feature type="transmembrane region" description="Helical" evidence="3">
    <location>
        <begin position="309"/>
        <end position="328"/>
    </location>
</feature>